<keyword evidence="3" id="KW-1185">Reference proteome</keyword>
<feature type="region of interest" description="Disordered" evidence="1">
    <location>
        <begin position="34"/>
        <end position="55"/>
    </location>
</feature>
<evidence type="ECO:0000313" key="2">
    <source>
        <dbReference type="EMBL" id="KAK7683256.1"/>
    </source>
</evidence>
<gene>
    <name evidence="2" type="ORF">QCA50_013518</name>
</gene>
<comment type="caution">
    <text evidence="2">The sequence shown here is derived from an EMBL/GenBank/DDBJ whole genome shotgun (WGS) entry which is preliminary data.</text>
</comment>
<sequence>MTLLPNEIYNLPTLASPRTSRTFSPLLSRIRIHQTPPYYDQPQAQPDDYIPNGSMDVQDLSLYELDQESPVTSLPISAYSSLAGWDGK</sequence>
<dbReference type="Proteomes" id="UP001385951">
    <property type="component" value="Unassembled WGS sequence"/>
</dbReference>
<accession>A0AAW0FR54</accession>
<protein>
    <submittedName>
        <fullName evidence="2">Uncharacterized protein</fullName>
    </submittedName>
</protein>
<dbReference type="EMBL" id="JASBNA010000031">
    <property type="protein sequence ID" value="KAK7683256.1"/>
    <property type="molecule type" value="Genomic_DNA"/>
</dbReference>
<dbReference type="AlphaFoldDB" id="A0AAW0FR54"/>
<evidence type="ECO:0000313" key="3">
    <source>
        <dbReference type="Proteomes" id="UP001385951"/>
    </source>
</evidence>
<reference evidence="2 3" key="1">
    <citation type="submission" date="2022-09" db="EMBL/GenBank/DDBJ databases">
        <authorList>
            <person name="Palmer J.M."/>
        </authorList>
    </citation>
    <scope>NUCLEOTIDE SEQUENCE [LARGE SCALE GENOMIC DNA]</scope>
    <source>
        <strain evidence="2 3">DSM 7382</strain>
    </source>
</reference>
<name>A0AAW0FR54_9APHY</name>
<proteinExistence type="predicted"/>
<feature type="compositionally biased region" description="Low complexity" evidence="1">
    <location>
        <begin position="36"/>
        <end position="51"/>
    </location>
</feature>
<evidence type="ECO:0000256" key="1">
    <source>
        <dbReference type="SAM" id="MobiDB-lite"/>
    </source>
</evidence>
<organism evidence="2 3">
    <name type="scientific">Cerrena zonata</name>
    <dbReference type="NCBI Taxonomy" id="2478898"/>
    <lineage>
        <taxon>Eukaryota</taxon>
        <taxon>Fungi</taxon>
        <taxon>Dikarya</taxon>
        <taxon>Basidiomycota</taxon>
        <taxon>Agaricomycotina</taxon>
        <taxon>Agaricomycetes</taxon>
        <taxon>Polyporales</taxon>
        <taxon>Cerrenaceae</taxon>
        <taxon>Cerrena</taxon>
    </lineage>
</organism>